<name>A0A0A7G2N6_9CLOT</name>
<dbReference type="AlphaFoldDB" id="A0A0A7G2N6"/>
<accession>A0A0A7G2N6</accession>
<proteinExistence type="predicted"/>
<sequence length="103" mass="11681">MINDNKVKGAKNALLTSILYYYRALELEGCEDIKKQITTDVALSLKLSKEQSEFLYDCNIIDLEKIIDDMIILANTLKDTEIKGAKDTLLSSLNDLKKRVLKV</sequence>
<dbReference type="HOGENOM" id="CLU_2258788_0_0_9"/>
<dbReference type="Proteomes" id="UP000030635">
    <property type="component" value="Plasmid pCBJ"/>
</dbReference>
<dbReference type="EMBL" id="CP006906">
    <property type="protein sequence ID" value="AIY85281.1"/>
    <property type="molecule type" value="Genomic_DNA"/>
</dbReference>
<dbReference type="KEGG" id="cbv:U729_3205"/>
<gene>
    <name evidence="1" type="ORF">U729_3205</name>
</gene>
<reference evidence="1 2" key="1">
    <citation type="journal article" date="2015" name="Infect. Genet. Evol.">
        <title>Genomic sequences of six botulinum neurotoxin-producing strains representing three clostridial species illustrate the mobility and diversity of botulinum neurotoxin genes.</title>
        <authorList>
            <person name="Smith T.J."/>
            <person name="Hill K.K."/>
            <person name="Xie G."/>
            <person name="Foley B.T."/>
            <person name="Williamson C.H."/>
            <person name="Foster J.T."/>
            <person name="Johnson S.L."/>
            <person name="Chertkov O."/>
            <person name="Teshima H."/>
            <person name="Gibbons H.S."/>
            <person name="Johnsky L.A."/>
            <person name="Karavis M.A."/>
            <person name="Smith L.A."/>
        </authorList>
    </citation>
    <scope>NUCLEOTIDE SEQUENCE [LARGE SCALE GENOMIC DNA]</scope>
    <source>
        <strain evidence="1">Sullivan</strain>
        <plasmid evidence="2">Plasmid pCBJ</plasmid>
    </source>
</reference>
<evidence type="ECO:0000313" key="1">
    <source>
        <dbReference type="EMBL" id="AIY85281.1"/>
    </source>
</evidence>
<keyword evidence="2" id="KW-1185">Reference proteome</keyword>
<dbReference type="RefSeq" id="WP_040113742.1">
    <property type="nucleotide sequence ID" value="NZ_CP006906.1"/>
</dbReference>
<organism evidence="1 2">
    <name type="scientific">Clostridium baratii str. Sullivan</name>
    <dbReference type="NCBI Taxonomy" id="1415775"/>
    <lineage>
        <taxon>Bacteria</taxon>
        <taxon>Bacillati</taxon>
        <taxon>Bacillota</taxon>
        <taxon>Clostridia</taxon>
        <taxon>Eubacteriales</taxon>
        <taxon>Clostridiaceae</taxon>
        <taxon>Clostridium</taxon>
    </lineage>
</organism>
<evidence type="ECO:0000313" key="2">
    <source>
        <dbReference type="Proteomes" id="UP000030635"/>
    </source>
</evidence>
<protein>
    <submittedName>
        <fullName evidence="1">Uncharacterized protein</fullName>
    </submittedName>
</protein>
<geneLocation type="plasmid" evidence="1 2">
    <name>pCBJ</name>
</geneLocation>
<keyword evidence="1" id="KW-0614">Plasmid</keyword>